<dbReference type="RefSeq" id="WP_085517251.1">
    <property type="nucleotide sequence ID" value="NZ_FXAW01000004.1"/>
</dbReference>
<gene>
    <name evidence="2" type="ORF">SAMN05661096_02289</name>
</gene>
<evidence type="ECO:0000256" key="1">
    <source>
        <dbReference type="SAM" id="SignalP"/>
    </source>
</evidence>
<dbReference type="PROSITE" id="PS51257">
    <property type="entry name" value="PROKAR_LIPOPROTEIN"/>
    <property type="match status" value="1"/>
</dbReference>
<name>A0A1X7K409_9BACT</name>
<proteinExistence type="predicted"/>
<evidence type="ECO:0000313" key="3">
    <source>
        <dbReference type="Proteomes" id="UP000193804"/>
    </source>
</evidence>
<reference evidence="3" key="1">
    <citation type="submission" date="2017-04" db="EMBL/GenBank/DDBJ databases">
        <authorList>
            <person name="Varghese N."/>
            <person name="Submissions S."/>
        </authorList>
    </citation>
    <scope>NUCLEOTIDE SEQUENCE [LARGE SCALE GENOMIC DNA]</scope>
    <source>
        <strain evidence="3">DSM 4125</strain>
    </source>
</reference>
<keyword evidence="3" id="KW-1185">Reference proteome</keyword>
<dbReference type="OrthoDB" id="851020at2"/>
<dbReference type="Proteomes" id="UP000193804">
    <property type="component" value="Unassembled WGS sequence"/>
</dbReference>
<feature type="chain" id="PRO_5012281827" description="DUF4382 domain-containing protein" evidence="1">
    <location>
        <begin position="27"/>
        <end position="230"/>
    </location>
</feature>
<feature type="signal peptide" evidence="1">
    <location>
        <begin position="1"/>
        <end position="26"/>
    </location>
</feature>
<evidence type="ECO:0008006" key="4">
    <source>
        <dbReference type="Google" id="ProtNLM"/>
    </source>
</evidence>
<dbReference type="EMBL" id="FXAW01000004">
    <property type="protein sequence ID" value="SMG35069.1"/>
    <property type="molecule type" value="Genomic_DNA"/>
</dbReference>
<dbReference type="AlphaFoldDB" id="A0A1X7K409"/>
<organism evidence="2 3">
    <name type="scientific">Marivirga sericea</name>
    <dbReference type="NCBI Taxonomy" id="1028"/>
    <lineage>
        <taxon>Bacteria</taxon>
        <taxon>Pseudomonadati</taxon>
        <taxon>Bacteroidota</taxon>
        <taxon>Cytophagia</taxon>
        <taxon>Cytophagales</taxon>
        <taxon>Marivirgaceae</taxon>
        <taxon>Marivirga</taxon>
    </lineage>
</organism>
<sequence length="230" mass="24861">MKNYFKSIPAYFVASMLIFSACSEDAETTQPTVQMQFNTVNTATSVPSNSRVAANSLEFTSGSITLTEIEFEAETDEGDSVEVNIQQNVVIDFATGATSPDLSSLVFPAGTYAEARVELELLDENEIPSVLLEGTFIDSNNESHPVRFEFNSGETFEVEKEGSITFSAGANVVAEVTFDPTVWFAGVTSGMLERATKIEGVIVISETSNEEIFDIAADGLDLAAEVEIKF</sequence>
<accession>A0A1X7K409</accession>
<protein>
    <recommendedName>
        <fullName evidence="4">DUF4382 domain-containing protein</fullName>
    </recommendedName>
</protein>
<evidence type="ECO:0000313" key="2">
    <source>
        <dbReference type="EMBL" id="SMG35069.1"/>
    </source>
</evidence>
<keyword evidence="1" id="KW-0732">Signal</keyword>